<dbReference type="EMBL" id="GG745350">
    <property type="protein sequence ID" value="KNE66378.1"/>
    <property type="molecule type" value="Genomic_DNA"/>
</dbReference>
<dbReference type="VEuPathDB" id="FungiDB:AMAG_11521"/>
<feature type="compositionally biased region" description="Acidic residues" evidence="1">
    <location>
        <begin position="145"/>
        <end position="154"/>
    </location>
</feature>
<reference evidence="2 3" key="1">
    <citation type="submission" date="2009-11" db="EMBL/GenBank/DDBJ databases">
        <title>Annotation of Allomyces macrogynus ATCC 38327.</title>
        <authorList>
            <consortium name="The Broad Institute Genome Sequencing Platform"/>
            <person name="Russ C."/>
            <person name="Cuomo C."/>
            <person name="Burger G."/>
            <person name="Gray M.W."/>
            <person name="Holland P.W.H."/>
            <person name="King N."/>
            <person name="Lang F.B.F."/>
            <person name="Roger A.J."/>
            <person name="Ruiz-Trillo I."/>
            <person name="Young S.K."/>
            <person name="Zeng Q."/>
            <person name="Gargeya S."/>
            <person name="Fitzgerald M."/>
            <person name="Haas B."/>
            <person name="Abouelleil A."/>
            <person name="Alvarado L."/>
            <person name="Arachchi H.M."/>
            <person name="Berlin A."/>
            <person name="Chapman S.B."/>
            <person name="Gearin G."/>
            <person name="Goldberg J."/>
            <person name="Griggs A."/>
            <person name="Gujja S."/>
            <person name="Hansen M."/>
            <person name="Heiman D."/>
            <person name="Howarth C."/>
            <person name="Larimer J."/>
            <person name="Lui A."/>
            <person name="MacDonald P.J.P."/>
            <person name="McCowen C."/>
            <person name="Montmayeur A."/>
            <person name="Murphy C."/>
            <person name="Neiman D."/>
            <person name="Pearson M."/>
            <person name="Priest M."/>
            <person name="Roberts A."/>
            <person name="Saif S."/>
            <person name="Shea T."/>
            <person name="Sisk P."/>
            <person name="Stolte C."/>
            <person name="Sykes S."/>
            <person name="Wortman J."/>
            <person name="Nusbaum C."/>
            <person name="Birren B."/>
        </authorList>
    </citation>
    <scope>NUCLEOTIDE SEQUENCE [LARGE SCALE GENOMIC DNA]</scope>
    <source>
        <strain evidence="2 3">ATCC 38327</strain>
    </source>
</reference>
<keyword evidence="3" id="KW-1185">Reference proteome</keyword>
<name>A0A0L0SUW9_ALLM3</name>
<dbReference type="OrthoDB" id="10439103at2759"/>
<reference evidence="3" key="2">
    <citation type="submission" date="2009-11" db="EMBL/GenBank/DDBJ databases">
        <title>The Genome Sequence of Allomyces macrogynus strain ATCC 38327.</title>
        <authorList>
            <consortium name="The Broad Institute Genome Sequencing Platform"/>
            <person name="Russ C."/>
            <person name="Cuomo C."/>
            <person name="Shea T."/>
            <person name="Young S.K."/>
            <person name="Zeng Q."/>
            <person name="Koehrsen M."/>
            <person name="Haas B."/>
            <person name="Borodovsky M."/>
            <person name="Guigo R."/>
            <person name="Alvarado L."/>
            <person name="Berlin A."/>
            <person name="Borenstein D."/>
            <person name="Chen Z."/>
            <person name="Engels R."/>
            <person name="Freedman E."/>
            <person name="Gellesch M."/>
            <person name="Goldberg J."/>
            <person name="Griggs A."/>
            <person name="Gujja S."/>
            <person name="Heiman D."/>
            <person name="Hepburn T."/>
            <person name="Howarth C."/>
            <person name="Jen D."/>
            <person name="Larson L."/>
            <person name="Lewis B."/>
            <person name="Mehta T."/>
            <person name="Park D."/>
            <person name="Pearson M."/>
            <person name="Roberts A."/>
            <person name="Saif S."/>
            <person name="Shenoy N."/>
            <person name="Sisk P."/>
            <person name="Stolte C."/>
            <person name="Sykes S."/>
            <person name="Walk T."/>
            <person name="White J."/>
            <person name="Yandava C."/>
            <person name="Burger G."/>
            <person name="Gray M.W."/>
            <person name="Holland P.W.H."/>
            <person name="King N."/>
            <person name="Lang F.B.F."/>
            <person name="Roger A.J."/>
            <person name="Ruiz-Trillo I."/>
            <person name="Lander E."/>
            <person name="Nusbaum C."/>
        </authorList>
    </citation>
    <scope>NUCLEOTIDE SEQUENCE [LARGE SCALE GENOMIC DNA]</scope>
    <source>
        <strain evidence="3">ATCC 38327</strain>
    </source>
</reference>
<accession>A0A0L0SUW9</accession>
<evidence type="ECO:0000313" key="3">
    <source>
        <dbReference type="Proteomes" id="UP000054350"/>
    </source>
</evidence>
<evidence type="ECO:0000313" key="2">
    <source>
        <dbReference type="EMBL" id="KNE66378.1"/>
    </source>
</evidence>
<sequence>MPRPRSWTSFATDLAHVLYAHTTTKIALARAVLQWPTGTHLTPAITPALPSTTLAACRSALDAVRALTLHAEQAPNTPRAELVATAQAYCYAAMRAARTTPRVASCLARAAESLPVRNAREVLDELLRALGAAVVAAAIAGGEYAEEEEMEDEGVGPASPVESTSTSTRAASADRASVDSAVLSA</sequence>
<evidence type="ECO:0000256" key="1">
    <source>
        <dbReference type="SAM" id="MobiDB-lite"/>
    </source>
</evidence>
<feature type="compositionally biased region" description="Low complexity" evidence="1">
    <location>
        <begin position="163"/>
        <end position="185"/>
    </location>
</feature>
<gene>
    <name evidence="2" type="ORF">AMAG_11521</name>
</gene>
<feature type="region of interest" description="Disordered" evidence="1">
    <location>
        <begin position="145"/>
        <end position="185"/>
    </location>
</feature>
<protein>
    <submittedName>
        <fullName evidence="2">Uncharacterized protein</fullName>
    </submittedName>
</protein>
<dbReference type="Proteomes" id="UP000054350">
    <property type="component" value="Unassembled WGS sequence"/>
</dbReference>
<organism evidence="2 3">
    <name type="scientific">Allomyces macrogynus (strain ATCC 38327)</name>
    <name type="common">Allomyces javanicus var. macrogynus</name>
    <dbReference type="NCBI Taxonomy" id="578462"/>
    <lineage>
        <taxon>Eukaryota</taxon>
        <taxon>Fungi</taxon>
        <taxon>Fungi incertae sedis</taxon>
        <taxon>Blastocladiomycota</taxon>
        <taxon>Blastocladiomycetes</taxon>
        <taxon>Blastocladiales</taxon>
        <taxon>Blastocladiaceae</taxon>
        <taxon>Allomyces</taxon>
    </lineage>
</organism>
<dbReference type="AlphaFoldDB" id="A0A0L0SUW9"/>
<proteinExistence type="predicted"/>